<keyword evidence="2" id="KW-1185">Reference proteome</keyword>
<dbReference type="Proteomes" id="UP000263435">
    <property type="component" value="Segment"/>
</dbReference>
<dbReference type="GO" id="GO:0051301">
    <property type="term" value="P:cell division"/>
    <property type="evidence" value="ECO:0007669"/>
    <property type="project" value="UniProtKB-KW"/>
</dbReference>
<dbReference type="GeneID" id="54999410"/>
<organism evidence="1 2">
    <name type="scientific">Vibrio phage vB_VpS_PG07</name>
    <dbReference type="NCBI Taxonomy" id="2301664"/>
    <lineage>
        <taxon>Viruses</taxon>
        <taxon>Duplodnaviria</taxon>
        <taxon>Heunggongvirae</taxon>
        <taxon>Uroviricota</taxon>
        <taxon>Caudoviricetes</taxon>
        <taxon>Demerecviridae</taxon>
        <taxon>Pogseptimavirus</taxon>
        <taxon>Pogseptimavirus PG07</taxon>
    </lineage>
</organism>
<sequence length="114" mass="12994">MIKAIILALVFLCAPALGEQCSELTKVEPNHLPEYQAYQESLQEQLNAGIPEDKFNYYCINNVEYQISTVSVLPGYQKEQEMVVEIFEQLERASDLTDRILDVVPINKLAKSEE</sequence>
<proteinExistence type="predicted"/>
<reference evidence="1 2" key="1">
    <citation type="submission" date="2018-07" db="EMBL/GenBank/DDBJ databases">
        <title>Sequencing of PG07.</title>
        <authorList>
            <person name="Ding T."/>
        </authorList>
    </citation>
    <scope>NUCLEOTIDE SEQUENCE [LARGE SCALE GENOMIC DNA]</scope>
</reference>
<evidence type="ECO:0000313" key="1">
    <source>
        <dbReference type="EMBL" id="AXQ66685.1"/>
    </source>
</evidence>
<protein>
    <submittedName>
        <fullName evidence="1">Cell division protein</fullName>
    </submittedName>
</protein>
<dbReference type="EMBL" id="MH645904">
    <property type="protein sequence ID" value="AXQ66685.1"/>
    <property type="molecule type" value="Genomic_DNA"/>
</dbReference>
<evidence type="ECO:0000313" key="2">
    <source>
        <dbReference type="Proteomes" id="UP000263435"/>
    </source>
</evidence>
<name>A0A385E6U7_9CAUD</name>
<accession>A0A385E6U7</accession>
<dbReference type="KEGG" id="vg:54999410"/>
<keyword evidence="1" id="KW-0132">Cell division</keyword>
<dbReference type="RefSeq" id="YP_009808507.1">
    <property type="nucleotide sequence ID" value="NC_048041.1"/>
</dbReference>
<keyword evidence="1" id="KW-0131">Cell cycle</keyword>